<proteinExistence type="inferred from homology"/>
<dbReference type="Pfam" id="PF01669">
    <property type="entry name" value="Myelin_MBP"/>
    <property type="match status" value="1"/>
</dbReference>
<protein>
    <recommendedName>
        <fullName evidence="3">Myelin basic protein</fullName>
    </recommendedName>
</protein>
<dbReference type="Bgee" id="ENSLOCG00000003900">
    <property type="expression patterns" value="Expressed in bone element and 13 other cell types or tissues"/>
</dbReference>
<dbReference type="OMA" id="FRTIGNQ"/>
<keyword evidence="5" id="KW-0472">Membrane</keyword>
<evidence type="ECO:0000313" key="7">
    <source>
        <dbReference type="Ensembl" id="ENSLOCP00000004670.1"/>
    </source>
</evidence>
<feature type="region of interest" description="Disordered" evidence="6">
    <location>
        <begin position="1"/>
        <end position="155"/>
    </location>
</feature>
<gene>
    <name evidence="7" type="primary">MBP</name>
</gene>
<dbReference type="EMBL" id="AHAT01031648">
    <property type="status" value="NOT_ANNOTATED_CDS"/>
    <property type="molecule type" value="Genomic_DNA"/>
</dbReference>
<dbReference type="HOGENOM" id="CLU_102586_0_0_1"/>
<dbReference type="GO" id="GO:0019911">
    <property type="term" value="F:structural constituent of myelin sheath"/>
    <property type="evidence" value="ECO:0007669"/>
    <property type="project" value="InterPro"/>
</dbReference>
<dbReference type="PRINTS" id="PR00212">
    <property type="entry name" value="MYELINMBP"/>
</dbReference>
<organism evidence="7 8">
    <name type="scientific">Lepisosteus oculatus</name>
    <name type="common">Spotted gar</name>
    <dbReference type="NCBI Taxonomy" id="7918"/>
    <lineage>
        <taxon>Eukaryota</taxon>
        <taxon>Metazoa</taxon>
        <taxon>Chordata</taxon>
        <taxon>Craniata</taxon>
        <taxon>Vertebrata</taxon>
        <taxon>Euteleostomi</taxon>
        <taxon>Actinopterygii</taxon>
        <taxon>Neopterygii</taxon>
        <taxon>Holostei</taxon>
        <taxon>Semionotiformes</taxon>
        <taxon>Lepisosteidae</taxon>
        <taxon>Lepisosteus</taxon>
    </lineage>
</organism>
<keyword evidence="4" id="KW-1003">Cell membrane</keyword>
<feature type="compositionally biased region" description="Polar residues" evidence="6">
    <location>
        <begin position="48"/>
        <end position="61"/>
    </location>
</feature>
<comment type="similarity">
    <text evidence="2">Belongs to the myelin basic protein family.</text>
</comment>
<dbReference type="GeneTree" id="ENSGT00390000014772"/>
<comment type="subcellular location">
    <subcellularLocation>
        <location evidence="1">Myelin membrane</location>
        <topology evidence="1">Peripheral membrane protein</topology>
        <orientation evidence="1">Cytoplasmic side</orientation>
    </subcellularLocation>
</comment>
<evidence type="ECO:0000256" key="3">
    <source>
        <dbReference type="ARBA" id="ARBA00019097"/>
    </source>
</evidence>
<dbReference type="Proteomes" id="UP000018468">
    <property type="component" value="Linkage group LG11"/>
</dbReference>
<reference evidence="7" key="2">
    <citation type="submission" date="2025-08" db="UniProtKB">
        <authorList>
            <consortium name="Ensembl"/>
        </authorList>
    </citation>
    <scope>IDENTIFICATION</scope>
</reference>
<accession>W5M8G2</accession>
<dbReference type="AlphaFoldDB" id="W5M8G2"/>
<dbReference type="Ensembl" id="ENSLOCT00000004678.1">
    <property type="protein sequence ID" value="ENSLOCP00000004670.1"/>
    <property type="gene ID" value="ENSLOCG00000003900.1"/>
</dbReference>
<evidence type="ECO:0000256" key="6">
    <source>
        <dbReference type="SAM" id="MobiDB-lite"/>
    </source>
</evidence>
<reference evidence="8" key="1">
    <citation type="submission" date="2011-12" db="EMBL/GenBank/DDBJ databases">
        <title>The Draft Genome of Lepisosteus oculatus.</title>
        <authorList>
            <consortium name="The Broad Institute Genome Assembly &amp; Analysis Group"/>
            <consortium name="Computational R&amp;D Group"/>
            <consortium name="and Sequencing Platform"/>
            <person name="Di Palma F."/>
            <person name="Alfoldi J."/>
            <person name="Johnson J."/>
            <person name="Berlin A."/>
            <person name="Gnerre S."/>
            <person name="Jaffe D."/>
            <person name="MacCallum I."/>
            <person name="Young S."/>
            <person name="Walker B.J."/>
            <person name="Lander E.S."/>
            <person name="Lindblad-Toh K."/>
        </authorList>
    </citation>
    <scope>NUCLEOTIDE SEQUENCE [LARGE SCALE GENOMIC DNA]</scope>
</reference>
<evidence type="ECO:0000256" key="5">
    <source>
        <dbReference type="ARBA" id="ARBA00023136"/>
    </source>
</evidence>
<dbReference type="GO" id="GO:0043209">
    <property type="term" value="C:myelin sheath"/>
    <property type="evidence" value="ECO:0007669"/>
    <property type="project" value="UniProtKB-SubCell"/>
</dbReference>
<dbReference type="PANTHER" id="PTHR11429:SF0">
    <property type="entry name" value="MYELIN BASIC PROTEIN"/>
    <property type="match status" value="1"/>
</dbReference>
<sequence>MATASTSDQARHGSRRQRDTGLLDQLGRFFGGEKEGSRKGKGSMRSSHLGSSPQRPPQQSGAHARPGDDNPVVHFFKTIVSPRTPPPPPKGRGLSLSRLGWGADGQKQPVQPRFLEATRSPHKGHKDRRGEGQGTLSKIFKLGGKDSRSGSPSKR</sequence>
<name>W5M8G2_LEPOC</name>
<keyword evidence="8" id="KW-1185">Reference proteome</keyword>
<evidence type="ECO:0000256" key="4">
    <source>
        <dbReference type="ARBA" id="ARBA00022475"/>
    </source>
</evidence>
<evidence type="ECO:0000256" key="2">
    <source>
        <dbReference type="ARBA" id="ARBA00005936"/>
    </source>
</evidence>
<dbReference type="PANTHER" id="PTHR11429">
    <property type="entry name" value="MYELIN BASIC PROTEIN"/>
    <property type="match status" value="1"/>
</dbReference>
<feature type="compositionally biased region" description="Low complexity" evidence="6">
    <location>
        <begin position="91"/>
        <end position="100"/>
    </location>
</feature>
<evidence type="ECO:0000256" key="1">
    <source>
        <dbReference type="ARBA" id="ARBA00004392"/>
    </source>
</evidence>
<evidence type="ECO:0000313" key="8">
    <source>
        <dbReference type="Proteomes" id="UP000018468"/>
    </source>
</evidence>
<dbReference type="EMBL" id="AHAT01031647">
    <property type="status" value="NOT_ANNOTATED_CDS"/>
    <property type="molecule type" value="Genomic_DNA"/>
</dbReference>
<reference evidence="7" key="3">
    <citation type="submission" date="2025-09" db="UniProtKB">
        <authorList>
            <consortium name="Ensembl"/>
        </authorList>
    </citation>
    <scope>IDENTIFICATION</scope>
</reference>
<dbReference type="InterPro" id="IPR000548">
    <property type="entry name" value="Myelin_BP"/>
</dbReference>